<dbReference type="Gene3D" id="1.10.275.10">
    <property type="entry name" value="Fumarase/aspartase (N-terminal domain)"/>
    <property type="match status" value="1"/>
</dbReference>
<dbReference type="InterPro" id="IPR024083">
    <property type="entry name" value="Fumarase/histidase_N"/>
</dbReference>
<dbReference type="CDD" id="cd01357">
    <property type="entry name" value="Aspartase"/>
    <property type="match status" value="1"/>
</dbReference>
<accession>A0A1I5BMA8</accession>
<evidence type="ECO:0000256" key="2">
    <source>
        <dbReference type="SAM" id="MobiDB-lite"/>
    </source>
</evidence>
<dbReference type="NCBIfam" id="NF008909">
    <property type="entry name" value="PRK12273.1"/>
    <property type="match status" value="1"/>
</dbReference>
<feature type="domain" description="Fumarate lyase N-terminal" evidence="3">
    <location>
        <begin position="36"/>
        <end position="367"/>
    </location>
</feature>
<name>A0A1I5BMA8_9MICO</name>
<dbReference type="GO" id="GO:0006099">
    <property type="term" value="P:tricarboxylic acid cycle"/>
    <property type="evidence" value="ECO:0007669"/>
    <property type="project" value="InterPro"/>
</dbReference>
<evidence type="ECO:0000259" key="4">
    <source>
        <dbReference type="Pfam" id="PF10415"/>
    </source>
</evidence>
<evidence type="ECO:0000313" key="6">
    <source>
        <dbReference type="Proteomes" id="UP000198867"/>
    </source>
</evidence>
<dbReference type="GO" id="GO:0005829">
    <property type="term" value="C:cytosol"/>
    <property type="evidence" value="ECO:0007669"/>
    <property type="project" value="TreeGrafter"/>
</dbReference>
<feature type="region of interest" description="Disordered" evidence="2">
    <location>
        <begin position="1"/>
        <end position="28"/>
    </location>
</feature>
<dbReference type="InterPro" id="IPR008948">
    <property type="entry name" value="L-Aspartase-like"/>
</dbReference>
<dbReference type="EMBL" id="FOVM01000005">
    <property type="protein sequence ID" value="SFN75601.1"/>
    <property type="molecule type" value="Genomic_DNA"/>
</dbReference>
<dbReference type="InterPro" id="IPR018951">
    <property type="entry name" value="Fumarase_C_C"/>
</dbReference>
<keyword evidence="1 5" id="KW-0456">Lyase</keyword>
<dbReference type="InterPro" id="IPR000362">
    <property type="entry name" value="Fumarate_lyase_fam"/>
</dbReference>
<dbReference type="GO" id="GO:0008797">
    <property type="term" value="F:aspartate ammonia-lyase activity"/>
    <property type="evidence" value="ECO:0007669"/>
    <property type="project" value="TreeGrafter"/>
</dbReference>
<evidence type="ECO:0000259" key="3">
    <source>
        <dbReference type="Pfam" id="PF00206"/>
    </source>
</evidence>
<dbReference type="GO" id="GO:0006531">
    <property type="term" value="P:aspartate metabolic process"/>
    <property type="evidence" value="ECO:0007669"/>
    <property type="project" value="TreeGrafter"/>
</dbReference>
<protein>
    <submittedName>
        <fullName evidence="5">Aspartate ammonia-lyase</fullName>
    </submittedName>
</protein>
<dbReference type="InterPro" id="IPR051546">
    <property type="entry name" value="Aspartate_Ammonia-Lyase"/>
</dbReference>
<dbReference type="Pfam" id="PF00206">
    <property type="entry name" value="Lyase_1"/>
    <property type="match status" value="1"/>
</dbReference>
<feature type="domain" description="Fumarase C C-terminal" evidence="4">
    <location>
        <begin position="434"/>
        <end position="484"/>
    </location>
</feature>
<proteinExistence type="predicted"/>
<dbReference type="InterPro" id="IPR022761">
    <property type="entry name" value="Fumarate_lyase_N"/>
</dbReference>
<dbReference type="STRING" id="995034.SAMN05216219_1962"/>
<dbReference type="SUPFAM" id="SSF48557">
    <property type="entry name" value="L-aspartase-like"/>
    <property type="match status" value="1"/>
</dbReference>
<dbReference type="InterPro" id="IPR020557">
    <property type="entry name" value="Fumarate_lyase_CS"/>
</dbReference>
<dbReference type="Gene3D" id="1.10.40.30">
    <property type="entry name" value="Fumarase/aspartase (C-terminal domain)"/>
    <property type="match status" value="1"/>
</dbReference>
<evidence type="ECO:0000313" key="5">
    <source>
        <dbReference type="EMBL" id="SFN75601.1"/>
    </source>
</evidence>
<dbReference type="PANTHER" id="PTHR42696">
    <property type="entry name" value="ASPARTATE AMMONIA-LYASE"/>
    <property type="match status" value="1"/>
</dbReference>
<feature type="region of interest" description="Disordered" evidence="2">
    <location>
        <begin position="498"/>
        <end position="519"/>
    </location>
</feature>
<dbReference type="PANTHER" id="PTHR42696:SF2">
    <property type="entry name" value="ASPARTATE AMMONIA-LYASE"/>
    <property type="match status" value="1"/>
</dbReference>
<dbReference type="Pfam" id="PF10415">
    <property type="entry name" value="FumaraseC_C"/>
    <property type="match status" value="1"/>
</dbReference>
<dbReference type="Proteomes" id="UP000198867">
    <property type="component" value="Unassembled WGS sequence"/>
</dbReference>
<organism evidence="5 6">
    <name type="scientific">Mycetocola miduiensis</name>
    <dbReference type="NCBI Taxonomy" id="995034"/>
    <lineage>
        <taxon>Bacteria</taxon>
        <taxon>Bacillati</taxon>
        <taxon>Actinomycetota</taxon>
        <taxon>Actinomycetes</taxon>
        <taxon>Micrococcales</taxon>
        <taxon>Microbacteriaceae</taxon>
        <taxon>Mycetocola</taxon>
    </lineage>
</organism>
<reference evidence="6" key="1">
    <citation type="submission" date="2016-10" db="EMBL/GenBank/DDBJ databases">
        <authorList>
            <person name="Varghese N."/>
            <person name="Submissions S."/>
        </authorList>
    </citation>
    <scope>NUCLEOTIDE SEQUENCE [LARGE SCALE GENOMIC DNA]</scope>
    <source>
        <strain evidence="6">CGMCC 1.11101</strain>
    </source>
</reference>
<evidence type="ECO:0000256" key="1">
    <source>
        <dbReference type="ARBA" id="ARBA00023239"/>
    </source>
</evidence>
<dbReference type="PROSITE" id="PS00163">
    <property type="entry name" value="FUMARATE_LYASES"/>
    <property type="match status" value="1"/>
</dbReference>
<dbReference type="AlphaFoldDB" id="A0A1I5BMA8"/>
<dbReference type="PRINTS" id="PR00149">
    <property type="entry name" value="FUMRATELYASE"/>
</dbReference>
<sequence>MRLITPANRGLEIEPQAKGSPMTSDERTRTEIDSLGSMEIPAGAYWGIHTARALENFPISKRPISVYPALIVALATVKQAAARANVELGVLSAEKGSLIDQACQRIIDGEFHEEFVVGVIQGGAGTSTNMNANEVITNVALELGGRPKGDYAYISPIDHTNRSQSTNDVYPTAIKIALSFSLQTLLDELALLQDSFSRKSAEFRHLLKVGRTQLQDAVPMTLGQEFHGFATTLGEDHARLVETRWLLAEINLGATAIGTGITADPRYAATVVSHLNRITGLSCETAPDLIESTSDAGAFMSFSGTLKRSAIKLSKICNDLRLLSSGPQAGFGEINLPAVQAGSSIMPGKVNPVIPEVVNQVAFSVVGADMTVTMAAEAGQLQLNAFEPVIAHSLLQSITWMAQACHTLRINCIDGITANEERLQTMVGSSVGVITALTPFIGYSAAAALAKTALLTKRNIADLVVESELMTREEVTRQLSPARLSGLESLTTAIPILDGTAPTSTEGEVHTSLEGSGQP</sequence>
<dbReference type="FunFam" id="1.20.200.10:FF:000001">
    <property type="entry name" value="Fumarate hydratase, mitochondrial"/>
    <property type="match status" value="1"/>
</dbReference>
<keyword evidence="6" id="KW-1185">Reference proteome</keyword>
<dbReference type="FunFam" id="1.10.275.10:FF:000001">
    <property type="entry name" value="Fumarate hydratase, mitochondrial"/>
    <property type="match status" value="1"/>
</dbReference>
<gene>
    <name evidence="5" type="ORF">SAMN05216219_1962</name>
</gene>
<dbReference type="Gene3D" id="1.20.200.10">
    <property type="entry name" value="Fumarase/aspartase (Central domain)"/>
    <property type="match status" value="1"/>
</dbReference>